<evidence type="ECO:0000313" key="2">
    <source>
        <dbReference type="Proteomes" id="UP000093000"/>
    </source>
</evidence>
<dbReference type="Proteomes" id="UP000093000">
    <property type="component" value="Unassembled WGS sequence"/>
</dbReference>
<dbReference type="OrthoDB" id="2266007at2759"/>
<organism evidence="1 2">
    <name type="scientific">Choanephora cucurbitarum</name>
    <dbReference type="NCBI Taxonomy" id="101091"/>
    <lineage>
        <taxon>Eukaryota</taxon>
        <taxon>Fungi</taxon>
        <taxon>Fungi incertae sedis</taxon>
        <taxon>Mucoromycota</taxon>
        <taxon>Mucoromycotina</taxon>
        <taxon>Mucoromycetes</taxon>
        <taxon>Mucorales</taxon>
        <taxon>Mucorineae</taxon>
        <taxon>Choanephoraceae</taxon>
        <taxon>Choanephoroideae</taxon>
        <taxon>Choanephora</taxon>
    </lineage>
</organism>
<name>A0A1C7MXE9_9FUNG</name>
<dbReference type="InParanoid" id="A0A1C7MXE9"/>
<dbReference type="AlphaFoldDB" id="A0A1C7MXE9"/>
<evidence type="ECO:0000313" key="1">
    <source>
        <dbReference type="EMBL" id="OBZ81585.1"/>
    </source>
</evidence>
<sequence length="195" mass="23017">MSVGTRLKRKNTVGIDEFIASDTFLETNTGKQGRPSQGGDLIKAKRYYVKNHMLILHKRKLKRYHDKVKKWLLFYEHDPHKIMKAFETSFSRYTKDHHHFFYAINQLREDGYVRLLNEEAERYLGERFGIDPEKEQVLAICQTLTDGHLLLLFKLCTLFSAFLLASYLKKECGDDREKLESVCSQEYMISYAHIK</sequence>
<comment type="caution">
    <text evidence="1">The sequence shown here is derived from an EMBL/GenBank/DDBJ whole genome shotgun (WGS) entry which is preliminary data.</text>
</comment>
<keyword evidence="2" id="KW-1185">Reference proteome</keyword>
<gene>
    <name evidence="1" type="ORF">A0J61_10367</name>
</gene>
<dbReference type="EMBL" id="LUGH01001138">
    <property type="protein sequence ID" value="OBZ81585.1"/>
    <property type="molecule type" value="Genomic_DNA"/>
</dbReference>
<accession>A0A1C7MXE9</accession>
<protein>
    <submittedName>
        <fullName evidence="1">Uncharacterized protein</fullName>
    </submittedName>
</protein>
<reference evidence="1 2" key="1">
    <citation type="submission" date="2016-03" db="EMBL/GenBank/DDBJ databases">
        <title>Choanephora cucurbitarum.</title>
        <authorList>
            <person name="Min B."/>
            <person name="Park H."/>
            <person name="Park J.-H."/>
            <person name="Shin H.-D."/>
            <person name="Choi I.-G."/>
        </authorList>
    </citation>
    <scope>NUCLEOTIDE SEQUENCE [LARGE SCALE GENOMIC DNA]</scope>
    <source>
        <strain evidence="1 2">KUS-F28377</strain>
    </source>
</reference>
<proteinExistence type="predicted"/>